<accession>X1CPG2</accession>
<reference evidence="1" key="1">
    <citation type="journal article" date="2014" name="Front. Microbiol.">
        <title>High frequency of phylogenetically diverse reductive dehalogenase-homologous genes in deep subseafloor sedimentary metagenomes.</title>
        <authorList>
            <person name="Kawai M."/>
            <person name="Futagami T."/>
            <person name="Toyoda A."/>
            <person name="Takaki Y."/>
            <person name="Nishi S."/>
            <person name="Hori S."/>
            <person name="Arai W."/>
            <person name="Tsubouchi T."/>
            <person name="Morono Y."/>
            <person name="Uchiyama I."/>
            <person name="Ito T."/>
            <person name="Fujiyama A."/>
            <person name="Inagaki F."/>
            <person name="Takami H."/>
        </authorList>
    </citation>
    <scope>NUCLEOTIDE SEQUENCE</scope>
    <source>
        <strain evidence="1">Expedition CK06-06</strain>
    </source>
</reference>
<organism evidence="1">
    <name type="scientific">marine sediment metagenome</name>
    <dbReference type="NCBI Taxonomy" id="412755"/>
    <lineage>
        <taxon>unclassified sequences</taxon>
        <taxon>metagenomes</taxon>
        <taxon>ecological metagenomes</taxon>
    </lineage>
</organism>
<sequence>MSKILCCITFILITLPLFAQYNFDFSCTNDTFQVVNPWEVATYYFRLENTGTEQDVYELTCTIVEDVPGWDVTWCVGSG</sequence>
<gene>
    <name evidence="1" type="ORF">S01H4_53967</name>
</gene>
<name>X1CPG2_9ZZZZ</name>
<proteinExistence type="predicted"/>
<evidence type="ECO:0000313" key="1">
    <source>
        <dbReference type="EMBL" id="GAH09682.1"/>
    </source>
</evidence>
<dbReference type="AlphaFoldDB" id="X1CPG2"/>
<comment type="caution">
    <text evidence="1">The sequence shown here is derived from an EMBL/GenBank/DDBJ whole genome shotgun (WGS) entry which is preliminary data.</text>
</comment>
<protein>
    <submittedName>
        <fullName evidence="1">Uncharacterized protein</fullName>
    </submittedName>
</protein>
<dbReference type="EMBL" id="BART01031006">
    <property type="protein sequence ID" value="GAH09682.1"/>
    <property type="molecule type" value="Genomic_DNA"/>
</dbReference>